<evidence type="ECO:0000313" key="4">
    <source>
        <dbReference type="Proteomes" id="UP000325289"/>
    </source>
</evidence>
<evidence type="ECO:0000256" key="1">
    <source>
        <dbReference type="SAM" id="Phobius"/>
    </source>
</evidence>
<gene>
    <name evidence="3" type="ORF">SAMN04515678_106150</name>
</gene>
<feature type="transmembrane region" description="Helical" evidence="1">
    <location>
        <begin position="91"/>
        <end position="109"/>
    </location>
</feature>
<dbReference type="Pfam" id="PF04955">
    <property type="entry name" value="HupE_UreJ"/>
    <property type="match status" value="1"/>
</dbReference>
<keyword evidence="2" id="KW-0732">Signal</keyword>
<feature type="transmembrane region" description="Helical" evidence="1">
    <location>
        <begin position="146"/>
        <end position="166"/>
    </location>
</feature>
<keyword evidence="1" id="KW-1133">Transmembrane helix</keyword>
<dbReference type="AlphaFoldDB" id="A0A1I1XUB8"/>
<feature type="transmembrane region" description="Helical" evidence="1">
    <location>
        <begin position="116"/>
        <end position="134"/>
    </location>
</feature>
<name>A0A1I1XUB8_9RHOB</name>
<accession>A0A1I1XUB8</accession>
<feature type="chain" id="PRO_5009302011" evidence="2">
    <location>
        <begin position="24"/>
        <end position="199"/>
    </location>
</feature>
<evidence type="ECO:0000313" key="3">
    <source>
        <dbReference type="EMBL" id="SFE10955.1"/>
    </source>
</evidence>
<keyword evidence="1" id="KW-0472">Membrane</keyword>
<keyword evidence="4" id="KW-1185">Reference proteome</keyword>
<reference evidence="3 4" key="1">
    <citation type="submission" date="2016-10" db="EMBL/GenBank/DDBJ databases">
        <authorList>
            <person name="Varghese N."/>
            <person name="Submissions S."/>
        </authorList>
    </citation>
    <scope>NUCLEOTIDE SEQUENCE [LARGE SCALE GENOMIC DNA]</scope>
    <source>
        <strain evidence="4">YIM D21,KCTC 23444,ACCC 10710</strain>
    </source>
</reference>
<feature type="transmembrane region" description="Helical" evidence="1">
    <location>
        <begin position="178"/>
        <end position="198"/>
    </location>
</feature>
<dbReference type="InterPro" id="IPR007038">
    <property type="entry name" value="HupE_UreJ"/>
</dbReference>
<feature type="transmembrane region" description="Helical" evidence="1">
    <location>
        <begin position="66"/>
        <end position="85"/>
    </location>
</feature>
<dbReference type="RefSeq" id="WP_149755976.1">
    <property type="nucleotide sequence ID" value="NZ_FOMS01000006.1"/>
</dbReference>
<dbReference type="PIRSF" id="PIRSF016919">
    <property type="entry name" value="HupE_UreJ"/>
    <property type="match status" value="1"/>
</dbReference>
<feature type="signal peptide" evidence="2">
    <location>
        <begin position="1"/>
        <end position="23"/>
    </location>
</feature>
<feature type="transmembrane region" description="Helical" evidence="1">
    <location>
        <begin position="39"/>
        <end position="59"/>
    </location>
</feature>
<dbReference type="Proteomes" id="UP000325289">
    <property type="component" value="Unassembled WGS sequence"/>
</dbReference>
<protein>
    <submittedName>
        <fullName evidence="3">Urease accessory protein</fullName>
    </submittedName>
</protein>
<dbReference type="OrthoDB" id="9808192at2"/>
<evidence type="ECO:0000256" key="2">
    <source>
        <dbReference type="SAM" id="SignalP"/>
    </source>
</evidence>
<sequence>MSRMFTAGFAALALSAVPSVALAHTGVGDTHGFMHGFSHPIGGLDHVLAMVAVGMFAAYVGGRALWLVPATFVLMMAVGGALGIAGAPVPFVELGIVASVIVLGLAVALQWHVPTAAAMALVGFFAIFHGHAHGAEIPAGVSGLEYALGFMFATAVLHAIGVGIGFGFSQVGARISRAALQAGGGAMALAGVAILTGYL</sequence>
<proteinExistence type="predicted"/>
<organism evidence="3 4">
    <name type="scientific">Roseivivax sediminis</name>
    <dbReference type="NCBI Taxonomy" id="936889"/>
    <lineage>
        <taxon>Bacteria</taxon>
        <taxon>Pseudomonadati</taxon>
        <taxon>Pseudomonadota</taxon>
        <taxon>Alphaproteobacteria</taxon>
        <taxon>Rhodobacterales</taxon>
        <taxon>Roseobacteraceae</taxon>
        <taxon>Roseivivax</taxon>
    </lineage>
</organism>
<keyword evidence="1" id="KW-0812">Transmembrane</keyword>
<dbReference type="EMBL" id="FOMS01000006">
    <property type="protein sequence ID" value="SFE10955.1"/>
    <property type="molecule type" value="Genomic_DNA"/>
</dbReference>